<dbReference type="InterPro" id="IPR019560">
    <property type="entry name" value="Mitochondrial_18_kDa_protein"/>
</dbReference>
<dbReference type="InParanoid" id="A0A1Y2LUL6"/>
<dbReference type="Pfam" id="PF10558">
    <property type="entry name" value="MTP18"/>
    <property type="match status" value="1"/>
</dbReference>
<evidence type="ECO:0000256" key="3">
    <source>
        <dbReference type="ARBA" id="ARBA00029631"/>
    </source>
</evidence>
<comment type="similarity">
    <text evidence="1">Belongs to the MTFP1 family.</text>
</comment>
<dbReference type="PANTHER" id="PTHR11001">
    <property type="entry name" value="MITOCHONDRIAL FISSION PROCESS PROTEIN 1"/>
    <property type="match status" value="1"/>
</dbReference>
<evidence type="ECO:0000313" key="6">
    <source>
        <dbReference type="Proteomes" id="UP000193240"/>
    </source>
</evidence>
<dbReference type="EMBL" id="KZ107848">
    <property type="protein sequence ID" value="OSS47500.1"/>
    <property type="molecule type" value="Genomic_DNA"/>
</dbReference>
<organism evidence="5 6">
    <name type="scientific">Epicoccum nigrum</name>
    <name type="common">Soil fungus</name>
    <name type="synonym">Epicoccum purpurascens</name>
    <dbReference type="NCBI Taxonomy" id="105696"/>
    <lineage>
        <taxon>Eukaryota</taxon>
        <taxon>Fungi</taxon>
        <taxon>Dikarya</taxon>
        <taxon>Ascomycota</taxon>
        <taxon>Pezizomycotina</taxon>
        <taxon>Dothideomycetes</taxon>
        <taxon>Pleosporomycetidae</taxon>
        <taxon>Pleosporales</taxon>
        <taxon>Pleosporineae</taxon>
        <taxon>Didymellaceae</taxon>
        <taxon>Epicoccum</taxon>
    </lineage>
</organism>
<evidence type="ECO:0000256" key="4">
    <source>
        <dbReference type="SAM" id="MobiDB-lite"/>
    </source>
</evidence>
<dbReference type="GO" id="GO:0005739">
    <property type="term" value="C:mitochondrion"/>
    <property type="evidence" value="ECO:0007669"/>
    <property type="project" value="TreeGrafter"/>
</dbReference>
<gene>
    <name evidence="5" type="ORF">B5807_07376</name>
</gene>
<keyword evidence="6" id="KW-1185">Reference proteome</keyword>
<name>A0A1Y2LUL6_EPING</name>
<reference evidence="5 6" key="1">
    <citation type="journal article" date="2017" name="Genome Announc.">
        <title>Genome sequence of the saprophytic ascomycete Epicoccum nigrum ICMP 19927 strain isolated from New Zealand.</title>
        <authorList>
            <person name="Fokin M."/>
            <person name="Fleetwood D."/>
            <person name="Weir B.S."/>
            <person name="Villas-Boas S.G."/>
        </authorList>
    </citation>
    <scope>NUCLEOTIDE SEQUENCE [LARGE SCALE GENOMIC DNA]</scope>
    <source>
        <strain evidence="5 6">ICMP 19927</strain>
    </source>
</reference>
<evidence type="ECO:0000256" key="2">
    <source>
        <dbReference type="ARBA" id="ARBA00017835"/>
    </source>
</evidence>
<proteinExistence type="inferred from homology"/>
<dbReference type="PANTHER" id="PTHR11001:SF2">
    <property type="entry name" value="MITOCHONDRIAL FISSION PROCESS PROTEIN 1"/>
    <property type="match status" value="1"/>
</dbReference>
<dbReference type="Proteomes" id="UP000193240">
    <property type="component" value="Unassembled WGS sequence"/>
</dbReference>
<sequence length="319" mass="35470">MAKEDKVVVEEVDGVERIRKEARPDFSVPPPRKQLPKDIQSVLDDEEKMWETISDGRAEDTTDTSLRYAAYATRIRTIMLSAHRYVAYTSDIGESFRPIAHPYLVKGAYGISWLYLTGDVAHEGYKAYVRNQKVLHPEKYLDSPTQINTDEKENRDMAATGRATGVVEGVKKMARNATSAEGVKYGGKESVVTGGEVVPGRIPAIEDYRAVMAQRAIFQAVASMGLPAFTIHSIVRYSGRALKDAKNKTLRTWGPIGLGLAAVPFLPYMFDEPVEHATEWLFYNGFKLIGGEKAVEGRPVTGAKELRKEESQASKLKEL</sequence>
<accession>A0A1Y2LUL6</accession>
<feature type="region of interest" description="Disordered" evidence="4">
    <location>
        <begin position="300"/>
        <end position="319"/>
    </location>
</feature>
<dbReference type="AlphaFoldDB" id="A0A1Y2LUL6"/>
<dbReference type="OMA" id="EHATEWI"/>
<feature type="compositionally biased region" description="Basic and acidic residues" evidence="4">
    <location>
        <begin position="304"/>
        <end position="319"/>
    </location>
</feature>
<evidence type="ECO:0000256" key="1">
    <source>
        <dbReference type="ARBA" id="ARBA00009224"/>
    </source>
</evidence>
<dbReference type="GO" id="GO:0000266">
    <property type="term" value="P:mitochondrial fission"/>
    <property type="evidence" value="ECO:0007669"/>
    <property type="project" value="TreeGrafter"/>
</dbReference>
<evidence type="ECO:0000313" key="5">
    <source>
        <dbReference type="EMBL" id="OSS47500.1"/>
    </source>
</evidence>
<protein>
    <recommendedName>
        <fullName evidence="2">Mitochondrial fission process protein 1</fullName>
    </recommendedName>
    <alternativeName>
        <fullName evidence="3">Mitochondrial 18 kDa protein</fullName>
    </alternativeName>
</protein>